<dbReference type="AlphaFoldDB" id="A0AB37HH37"/>
<evidence type="ECO:0000313" key="2">
    <source>
        <dbReference type="EMBL" id="QQX26726.1"/>
    </source>
</evidence>
<evidence type="ECO:0000313" key="3">
    <source>
        <dbReference type="Proteomes" id="UP000595512"/>
    </source>
</evidence>
<feature type="transmembrane region" description="Helical" evidence="1">
    <location>
        <begin position="6"/>
        <end position="27"/>
    </location>
</feature>
<reference evidence="2 3" key="1">
    <citation type="submission" date="2020-12" db="EMBL/GenBank/DDBJ databases">
        <title>Taxonomic evaluation of the Bacillus sporothermodurans group of bacteria based on whole genome sequences.</title>
        <authorList>
            <person name="Fiedler G."/>
            <person name="Herbstmann A.-D."/>
            <person name="Doll E."/>
            <person name="Wenning M."/>
            <person name="Brinks E."/>
            <person name="Kabisch J."/>
            <person name="Breitenwieser F."/>
            <person name="Lappann M."/>
            <person name="Boehnlein C."/>
            <person name="Franz C."/>
        </authorList>
    </citation>
    <scope>NUCLEOTIDE SEQUENCE [LARGE SCALE GENOMIC DNA]</scope>
    <source>
        <strain evidence="2 3">DSM 10599</strain>
    </source>
</reference>
<keyword evidence="1" id="KW-0472">Membrane</keyword>
<gene>
    <name evidence="2" type="primary">yabQ</name>
    <name evidence="2" type="ORF">JGZ69_07955</name>
</gene>
<dbReference type="Pfam" id="PF09578">
    <property type="entry name" value="Spore_YabQ"/>
    <property type="match status" value="1"/>
</dbReference>
<accession>A0AB37HH37</accession>
<dbReference type="InterPro" id="IPR019074">
    <property type="entry name" value="YabQ"/>
</dbReference>
<dbReference type="RefSeq" id="WP_066232915.1">
    <property type="nucleotide sequence ID" value="NZ_CP066701.1"/>
</dbReference>
<dbReference type="Proteomes" id="UP000595512">
    <property type="component" value="Chromosome"/>
</dbReference>
<name>A0AB37HH37_9BACI</name>
<feature type="transmembrane region" description="Helical" evidence="1">
    <location>
        <begin position="98"/>
        <end position="118"/>
    </location>
</feature>
<feature type="transmembrane region" description="Helical" evidence="1">
    <location>
        <begin position="68"/>
        <end position="86"/>
    </location>
</feature>
<evidence type="ECO:0000256" key="1">
    <source>
        <dbReference type="SAM" id="Phobius"/>
    </source>
</evidence>
<organism evidence="2 3">
    <name type="scientific">Heyndrickxia sporothermodurans</name>
    <dbReference type="NCBI Taxonomy" id="46224"/>
    <lineage>
        <taxon>Bacteria</taxon>
        <taxon>Bacillati</taxon>
        <taxon>Bacillota</taxon>
        <taxon>Bacilli</taxon>
        <taxon>Bacillales</taxon>
        <taxon>Bacillaceae</taxon>
        <taxon>Heyndrickxia</taxon>
    </lineage>
</organism>
<keyword evidence="1" id="KW-0812">Transmembrane</keyword>
<sequence>MSLATQFYTMLAMISMGSFFGATLDTYNRFLKRSVRKRWIVFIHDVMFWLLQGLLIFYILFLVNFGEIRFYIFVALVCGFAAYQALMKTTYLKLLETIINITIAIVSFLKDLFTTIIYNPLKWMIILFITILVGIGKGSYSLVQFILKMILLMVKILFKPIIWICKTFWRVFPTSVKKYIEKFYKGIEGTAKKGTNKLVNGFKFIFGVNRNK</sequence>
<protein>
    <submittedName>
        <fullName evidence="2">Spore cortex biosynthesis protein YabQ</fullName>
    </submittedName>
</protein>
<dbReference type="GeneID" id="62498077"/>
<dbReference type="EMBL" id="CP066701">
    <property type="protein sequence ID" value="QQX26726.1"/>
    <property type="molecule type" value="Genomic_DNA"/>
</dbReference>
<dbReference type="KEGG" id="hspo:JGZ69_07955"/>
<feature type="transmembrane region" description="Helical" evidence="1">
    <location>
        <begin position="39"/>
        <end position="62"/>
    </location>
</feature>
<keyword evidence="1" id="KW-1133">Transmembrane helix</keyword>
<dbReference type="NCBIfam" id="TIGR02893">
    <property type="entry name" value="spore_yabQ"/>
    <property type="match status" value="1"/>
</dbReference>
<feature type="transmembrane region" description="Helical" evidence="1">
    <location>
        <begin position="124"/>
        <end position="147"/>
    </location>
</feature>
<proteinExistence type="predicted"/>